<feature type="compositionally biased region" description="Polar residues" evidence="8">
    <location>
        <begin position="546"/>
        <end position="556"/>
    </location>
</feature>
<evidence type="ECO:0000256" key="8">
    <source>
        <dbReference type="SAM" id="MobiDB-lite"/>
    </source>
</evidence>
<feature type="compositionally biased region" description="Acidic residues" evidence="8">
    <location>
        <begin position="671"/>
        <end position="681"/>
    </location>
</feature>
<dbReference type="AlphaFoldDB" id="A0A7M7SYZ2"/>
<evidence type="ECO:0000256" key="6">
    <source>
        <dbReference type="ARBA" id="ARBA00023212"/>
    </source>
</evidence>
<proteinExistence type="inferred from homology"/>
<dbReference type="InParanoid" id="A0A7M7SYZ2"/>
<keyword evidence="11" id="KW-1185">Reference proteome</keyword>
<dbReference type="Proteomes" id="UP000007110">
    <property type="component" value="Unassembled WGS sequence"/>
</dbReference>
<dbReference type="FunCoup" id="A0A7M7SYZ2">
    <property type="interactions" value="1300"/>
</dbReference>
<dbReference type="OrthoDB" id="10255048at2759"/>
<feature type="compositionally biased region" description="Polar residues" evidence="8">
    <location>
        <begin position="811"/>
        <end position="834"/>
    </location>
</feature>
<dbReference type="GO" id="GO:0000226">
    <property type="term" value="P:microtubule cytoskeleton organization"/>
    <property type="evidence" value="ECO:0000318"/>
    <property type="project" value="GO_Central"/>
</dbReference>
<evidence type="ECO:0000256" key="7">
    <source>
        <dbReference type="SAM" id="Coils"/>
    </source>
</evidence>
<dbReference type="GO" id="GO:0005737">
    <property type="term" value="C:cytoplasm"/>
    <property type="evidence" value="ECO:0000318"/>
    <property type="project" value="GO_Central"/>
</dbReference>
<feature type="compositionally biased region" description="Low complexity" evidence="8">
    <location>
        <begin position="1"/>
        <end position="20"/>
    </location>
</feature>
<dbReference type="GO" id="GO:0007052">
    <property type="term" value="P:mitotic spindle organization"/>
    <property type="evidence" value="ECO:0007669"/>
    <property type="project" value="InterPro"/>
</dbReference>
<dbReference type="GO" id="GO:0021987">
    <property type="term" value="P:cerebral cortex development"/>
    <property type="evidence" value="ECO:0000318"/>
    <property type="project" value="GO_Central"/>
</dbReference>
<dbReference type="EnsemblMetazoa" id="XM_030985845">
    <property type="protein sequence ID" value="XP_030841705"/>
    <property type="gene ID" value="LOC115924093"/>
</dbReference>
<feature type="compositionally biased region" description="Polar residues" evidence="8">
    <location>
        <begin position="846"/>
        <end position="864"/>
    </location>
</feature>
<comment type="similarity">
    <text evidence="2">Belongs to the TACC family.</text>
</comment>
<comment type="subcellular location">
    <subcellularLocation>
        <location evidence="1">Cytoplasm</location>
        <location evidence="1">Cytoskeleton</location>
    </subcellularLocation>
</comment>
<evidence type="ECO:0000256" key="5">
    <source>
        <dbReference type="ARBA" id="ARBA00023054"/>
    </source>
</evidence>
<dbReference type="Pfam" id="PF05010">
    <property type="entry name" value="TACC_C"/>
    <property type="match status" value="1"/>
</dbReference>
<dbReference type="PANTHER" id="PTHR13924:SF10">
    <property type="entry name" value="TRANSFORMING ACIDIC COILED-COIL PROTEIN, ISOFORM K"/>
    <property type="match status" value="1"/>
</dbReference>
<keyword evidence="4" id="KW-0597">Phosphoprotein</keyword>
<feature type="compositionally biased region" description="Basic and acidic residues" evidence="8">
    <location>
        <begin position="109"/>
        <end position="124"/>
    </location>
</feature>
<evidence type="ECO:0000313" key="11">
    <source>
        <dbReference type="Proteomes" id="UP000007110"/>
    </source>
</evidence>
<keyword evidence="3" id="KW-0963">Cytoplasm</keyword>
<keyword evidence="5 7" id="KW-0175">Coiled coil</keyword>
<feature type="region of interest" description="Disordered" evidence="8">
    <location>
        <begin position="429"/>
        <end position="709"/>
    </location>
</feature>
<sequence>MGDTTSHMSDFSSDGSLSPSPQFYSRSYNQAVQSLPYTTEVNINFNHLSSSMQTRDSIARRPPQRSNSMPVTRAESQRPRVQSRHNKDRGSVMNAPSPKGSPASTTRTLGDRKRVENSRKSATRERKRGAGNGGGGSRRTCRLMSANADLDMGSAHSDGYGVGDSGSNASSVVAPACGDVYLPLDAQPEIEPCSLPDVIDPADIGTVMEMDPGVSDDELMARLRQRDVKKVLEALGVPDDSIADDYKDLSSGSDSLFTDAELSQLDNDNELRSLEEELGSEFDNEALLPDDTRPQNPGGTRMVNGIDQSCPGDSPELSKESKRLPSQSSSDSALGVAFDNAASSPPQDLDSPLAQVSFKTPAQLSQAPHSNSPYGAVRDLDEQERWSERATVVTKPDHEDYMIIASEILNNIILNLPVGEVATAPDSVTPVVPAPEAEANLQVQDSAPSSPPNQSPPREGNADAPPSEGGATMEDSVSTPPPPSPEPARQNIYELNDEDIANMNPFQSTTKMQNSPPITKKPMADNQYSADIDFDNIKDPFGTCSKVANTPETINRSPKQKKKSPKIKSPTPEAEKDLVPPANNDNDVAVDVDVEKEVNEEEHSPPSPEDVMLQSPQMNGGDDLGNDLDKEEDDSRHEDNNVQLLSTGDGDSGVASAEERQPDEVMPSFDAQDEIPDMIGDDEFRPAMEASEEGGGVGGGGGGHGGLTRDISFEEMEFRLAEEVFANSDPTHFDVDYLAQAGGSDEFKESALARQSLYVKFDPLVKGCPTPQGPSALPALEPEGGDLLQMQTPPPGQVLDGRAKRRAAANERSNTSPENTAASKNVENLLQYTPKSDFDSEDPMDSANSSTEIPSSVPQTVTSSDEGIVQILRYSQADMDAAVLEAARSASIEAQRVAEEKYKEYEKKFHSSNENIKEVTKSKEVLEKSSSDMRALIMEYEKSIQQLMVDVSQAKTSSDDKASQLQKEKDQALEDMASVESAFSDLHRRYEKLKQTLDGYRKNEETLKKHVTEYQGKVKKQEQRYQTLKSHAEEKIEKANEQITKVTKSYQSEIAGLTANLKREQMNVEGLEKTIQQKTKQCGELTNICDELISKMGSSGQ</sequence>
<dbReference type="FunFam" id="1.20.5.1700:FF:000001">
    <property type="entry name" value="Transforming acidic coiled-coil-containing protein 1 isoform 2"/>
    <property type="match status" value="1"/>
</dbReference>
<accession>A0A7M7SYZ2</accession>
<keyword evidence="6" id="KW-0206">Cytoskeleton</keyword>
<evidence type="ECO:0000256" key="2">
    <source>
        <dbReference type="ARBA" id="ARBA00009423"/>
    </source>
</evidence>
<dbReference type="GeneID" id="115924093"/>
<dbReference type="GO" id="GO:0005856">
    <property type="term" value="C:cytoskeleton"/>
    <property type="evidence" value="ECO:0007669"/>
    <property type="project" value="UniProtKB-SubCell"/>
</dbReference>
<evidence type="ECO:0000259" key="9">
    <source>
        <dbReference type="Pfam" id="PF05010"/>
    </source>
</evidence>
<feature type="domain" description="Transforming acidic coiled-coil-containing protein C-terminal" evidence="9">
    <location>
        <begin position="898"/>
        <end position="1093"/>
    </location>
</feature>
<dbReference type="Gene3D" id="1.20.5.1700">
    <property type="match status" value="1"/>
</dbReference>
<reference evidence="10" key="2">
    <citation type="submission" date="2021-01" db="UniProtKB">
        <authorList>
            <consortium name="EnsemblMetazoa"/>
        </authorList>
    </citation>
    <scope>IDENTIFICATION</scope>
</reference>
<feature type="region of interest" description="Disordered" evidence="8">
    <location>
        <begin position="1"/>
        <end position="24"/>
    </location>
</feature>
<evidence type="ECO:0000313" key="10">
    <source>
        <dbReference type="EnsemblMetazoa" id="XP_030841705"/>
    </source>
</evidence>
<feature type="compositionally biased region" description="Polar residues" evidence="8">
    <location>
        <begin position="504"/>
        <end position="517"/>
    </location>
</feature>
<feature type="compositionally biased region" description="Polar residues" evidence="8">
    <location>
        <begin position="357"/>
        <end position="373"/>
    </location>
</feature>
<organism evidence="10 11">
    <name type="scientific">Strongylocentrotus purpuratus</name>
    <name type="common">Purple sea urchin</name>
    <dbReference type="NCBI Taxonomy" id="7668"/>
    <lineage>
        <taxon>Eukaryota</taxon>
        <taxon>Metazoa</taxon>
        <taxon>Echinodermata</taxon>
        <taxon>Eleutherozoa</taxon>
        <taxon>Echinozoa</taxon>
        <taxon>Echinoidea</taxon>
        <taxon>Euechinoidea</taxon>
        <taxon>Echinacea</taxon>
        <taxon>Camarodonta</taxon>
        <taxon>Echinidea</taxon>
        <taxon>Strongylocentrotidae</taxon>
        <taxon>Strongylocentrotus</taxon>
    </lineage>
</organism>
<dbReference type="InterPro" id="IPR007707">
    <property type="entry name" value="TACC_C"/>
</dbReference>
<dbReference type="GO" id="GO:0007097">
    <property type="term" value="P:nuclear migration"/>
    <property type="evidence" value="ECO:0000318"/>
    <property type="project" value="GO_Central"/>
</dbReference>
<feature type="region of interest" description="Disordered" evidence="8">
    <location>
        <begin position="280"/>
        <end position="385"/>
    </location>
</feature>
<feature type="region of interest" description="Disordered" evidence="8">
    <location>
        <begin position="52"/>
        <end position="141"/>
    </location>
</feature>
<feature type="region of interest" description="Disordered" evidence="8">
    <location>
        <begin position="767"/>
        <end position="864"/>
    </location>
</feature>
<protein>
    <recommendedName>
        <fullName evidence="9">Transforming acidic coiled-coil-containing protein C-terminal domain-containing protein</fullName>
    </recommendedName>
</protein>
<evidence type="ECO:0000256" key="4">
    <source>
        <dbReference type="ARBA" id="ARBA00022553"/>
    </source>
</evidence>
<dbReference type="OMA" id="FKTKSKM"/>
<evidence type="ECO:0000256" key="3">
    <source>
        <dbReference type="ARBA" id="ARBA00022490"/>
    </source>
</evidence>
<dbReference type="KEGG" id="spu:115924093"/>
<dbReference type="InterPro" id="IPR039915">
    <property type="entry name" value="TACC"/>
</dbReference>
<feature type="coiled-coil region" evidence="7">
    <location>
        <begin position="962"/>
        <end position="1081"/>
    </location>
</feature>
<dbReference type="PANTHER" id="PTHR13924">
    <property type="entry name" value="TRANSFORMING ACIDIC COILED-COIL CONTAINING PROTEIN 1/2"/>
    <property type="match status" value="1"/>
</dbReference>
<dbReference type="RefSeq" id="XP_030841705.1">
    <property type="nucleotide sequence ID" value="XM_030985845.1"/>
</dbReference>
<reference evidence="11" key="1">
    <citation type="submission" date="2015-02" db="EMBL/GenBank/DDBJ databases">
        <title>Genome sequencing for Strongylocentrotus purpuratus.</title>
        <authorList>
            <person name="Murali S."/>
            <person name="Liu Y."/>
            <person name="Vee V."/>
            <person name="English A."/>
            <person name="Wang M."/>
            <person name="Skinner E."/>
            <person name="Han Y."/>
            <person name="Muzny D.M."/>
            <person name="Worley K.C."/>
            <person name="Gibbs R.A."/>
        </authorList>
    </citation>
    <scope>NUCLEOTIDE SEQUENCE</scope>
</reference>
<feature type="compositionally biased region" description="Basic and acidic residues" evidence="8">
    <location>
        <begin position="593"/>
        <end position="604"/>
    </location>
</feature>
<feature type="compositionally biased region" description="Gly residues" evidence="8">
    <location>
        <begin position="693"/>
        <end position="706"/>
    </location>
</feature>
<dbReference type="Pfam" id="PF25777">
    <property type="entry name" value="Aurora-A_bind_TACC3"/>
    <property type="match status" value="1"/>
</dbReference>
<dbReference type="InterPro" id="IPR057663">
    <property type="entry name" value="TACC3_Aurora-A_bind"/>
</dbReference>
<name>A0A7M7SYZ2_STRPU</name>
<evidence type="ECO:0000256" key="1">
    <source>
        <dbReference type="ARBA" id="ARBA00004245"/>
    </source>
</evidence>